<feature type="compositionally biased region" description="Low complexity" evidence="1">
    <location>
        <begin position="178"/>
        <end position="198"/>
    </location>
</feature>
<feature type="compositionally biased region" description="Acidic residues" evidence="1">
    <location>
        <begin position="28"/>
        <end position="37"/>
    </location>
</feature>
<dbReference type="GO" id="GO:0070772">
    <property type="term" value="C:PAS complex"/>
    <property type="evidence" value="ECO:0007669"/>
    <property type="project" value="TreeGrafter"/>
</dbReference>
<feature type="compositionally biased region" description="Polar residues" evidence="1">
    <location>
        <begin position="87"/>
        <end position="116"/>
    </location>
</feature>
<dbReference type="GeneID" id="26841187"/>
<dbReference type="PANTHER" id="PTHR28258">
    <property type="entry name" value="VACUOLAR SEGREGATION PROTEIN 7"/>
    <property type="match status" value="1"/>
</dbReference>
<feature type="compositionally biased region" description="Basic and acidic residues" evidence="1">
    <location>
        <begin position="38"/>
        <end position="49"/>
    </location>
</feature>
<accession>A0A0V1PVI0</accession>
<feature type="compositionally biased region" description="Low complexity" evidence="1">
    <location>
        <begin position="513"/>
        <end position="527"/>
    </location>
</feature>
<dbReference type="InterPro" id="IPR024260">
    <property type="entry name" value="Vac7"/>
</dbReference>
<feature type="compositionally biased region" description="Polar residues" evidence="1">
    <location>
        <begin position="158"/>
        <end position="175"/>
    </location>
</feature>
<reference evidence="3 4" key="1">
    <citation type="submission" date="2015-11" db="EMBL/GenBank/DDBJ databases">
        <title>The genome of Debaryomyces fabryi.</title>
        <authorList>
            <person name="Tafer H."/>
            <person name="Lopandic K."/>
        </authorList>
    </citation>
    <scope>NUCLEOTIDE SEQUENCE [LARGE SCALE GENOMIC DNA]</scope>
    <source>
        <strain evidence="3 4">CBS 789</strain>
    </source>
</reference>
<feature type="region of interest" description="Disordered" evidence="1">
    <location>
        <begin position="456"/>
        <end position="536"/>
    </location>
</feature>
<feature type="compositionally biased region" description="Polar residues" evidence="1">
    <location>
        <begin position="50"/>
        <end position="71"/>
    </location>
</feature>
<name>A0A0V1PVI0_9ASCO</name>
<dbReference type="GO" id="GO:0010513">
    <property type="term" value="P:positive regulation of phosphatidylinositol biosynthetic process"/>
    <property type="evidence" value="ECO:0007669"/>
    <property type="project" value="TreeGrafter"/>
</dbReference>
<dbReference type="GO" id="GO:0000011">
    <property type="term" value="P:vacuole inheritance"/>
    <property type="evidence" value="ECO:0007669"/>
    <property type="project" value="TreeGrafter"/>
</dbReference>
<feature type="compositionally biased region" description="Polar residues" evidence="1">
    <location>
        <begin position="396"/>
        <end position="429"/>
    </location>
</feature>
<feature type="region of interest" description="Disordered" evidence="1">
    <location>
        <begin position="1"/>
        <end position="118"/>
    </location>
</feature>
<evidence type="ECO:0000313" key="3">
    <source>
        <dbReference type="EMBL" id="KSA00060.1"/>
    </source>
</evidence>
<dbReference type="PANTHER" id="PTHR28258:SF1">
    <property type="entry name" value="VACUOLAR SEGREGATION PROTEIN 7"/>
    <property type="match status" value="1"/>
</dbReference>
<feature type="region of interest" description="Disordered" evidence="1">
    <location>
        <begin position="157"/>
        <end position="217"/>
    </location>
</feature>
<gene>
    <name evidence="3" type="ORF">AC631_04178</name>
</gene>
<feature type="compositionally biased region" description="Basic and acidic residues" evidence="1">
    <location>
        <begin position="300"/>
        <end position="310"/>
    </location>
</feature>
<dbReference type="Proteomes" id="UP000054251">
    <property type="component" value="Unassembled WGS sequence"/>
</dbReference>
<feature type="compositionally biased region" description="Low complexity" evidence="1">
    <location>
        <begin position="494"/>
        <end position="506"/>
    </location>
</feature>
<dbReference type="EMBL" id="LMYN01000105">
    <property type="protein sequence ID" value="KSA00060.1"/>
    <property type="molecule type" value="Genomic_DNA"/>
</dbReference>
<dbReference type="OrthoDB" id="1204at2759"/>
<keyword evidence="2" id="KW-1133">Transmembrane helix</keyword>
<dbReference type="GO" id="GO:0000329">
    <property type="term" value="C:fungal-type vacuole membrane"/>
    <property type="evidence" value="ECO:0007669"/>
    <property type="project" value="TreeGrafter"/>
</dbReference>
<feature type="compositionally biased region" description="Low complexity" evidence="1">
    <location>
        <begin position="624"/>
        <end position="637"/>
    </location>
</feature>
<keyword evidence="2" id="KW-0472">Membrane</keyword>
<evidence type="ECO:0000313" key="4">
    <source>
        <dbReference type="Proteomes" id="UP000054251"/>
    </source>
</evidence>
<keyword evidence="2" id="KW-0812">Transmembrane</keyword>
<dbReference type="Pfam" id="PF12751">
    <property type="entry name" value="Vac7"/>
    <property type="match status" value="2"/>
</dbReference>
<proteinExistence type="predicted"/>
<organism evidence="3 4">
    <name type="scientific">Debaryomyces fabryi</name>
    <dbReference type="NCBI Taxonomy" id="58627"/>
    <lineage>
        <taxon>Eukaryota</taxon>
        <taxon>Fungi</taxon>
        <taxon>Dikarya</taxon>
        <taxon>Ascomycota</taxon>
        <taxon>Saccharomycotina</taxon>
        <taxon>Pichiomycetes</taxon>
        <taxon>Debaryomycetaceae</taxon>
        <taxon>Debaryomyces</taxon>
    </lineage>
</organism>
<evidence type="ECO:0000256" key="1">
    <source>
        <dbReference type="SAM" id="MobiDB-lite"/>
    </source>
</evidence>
<evidence type="ECO:0000256" key="2">
    <source>
        <dbReference type="SAM" id="Phobius"/>
    </source>
</evidence>
<evidence type="ECO:0008006" key="5">
    <source>
        <dbReference type="Google" id="ProtNLM"/>
    </source>
</evidence>
<feature type="compositionally biased region" description="Polar residues" evidence="1">
    <location>
        <begin position="311"/>
        <end position="337"/>
    </location>
</feature>
<keyword evidence="4" id="KW-1185">Reference proteome</keyword>
<feature type="region of interest" description="Disordered" evidence="1">
    <location>
        <begin position="615"/>
        <end position="643"/>
    </location>
</feature>
<comment type="caution">
    <text evidence="3">The sequence shown here is derived from an EMBL/GenBank/DDBJ whole genome shotgun (WGS) entry which is preliminary data.</text>
</comment>
<feature type="compositionally biased region" description="Polar residues" evidence="1">
    <location>
        <begin position="375"/>
        <end position="387"/>
    </location>
</feature>
<dbReference type="GO" id="GO:1903778">
    <property type="term" value="P:protein localization to vacuolar membrane"/>
    <property type="evidence" value="ECO:0007669"/>
    <property type="project" value="TreeGrafter"/>
</dbReference>
<feature type="compositionally biased region" description="Polar residues" evidence="1">
    <location>
        <begin position="464"/>
        <end position="485"/>
    </location>
</feature>
<dbReference type="AlphaFoldDB" id="A0A0V1PVI0"/>
<feature type="region of interest" description="Disordered" evidence="1">
    <location>
        <begin position="295"/>
        <end position="441"/>
    </location>
</feature>
<protein>
    <recommendedName>
        <fullName evidence="5">Vacuolar segregation protein 7</fullName>
    </recommendedName>
</protein>
<dbReference type="RefSeq" id="XP_015466162.1">
    <property type="nucleotide sequence ID" value="XM_015613007.1"/>
</dbReference>
<feature type="transmembrane region" description="Helical" evidence="2">
    <location>
        <begin position="727"/>
        <end position="749"/>
    </location>
</feature>
<sequence length="930" mass="103112">MTSALPQKDQSKNIKNLTIDTNDKEPEQEQIAEDLDEAKEKNVKTKDNSRNNNDNMSIQPTPTASSGSDSANPLGGFKVPKKKNGTEGKQTGSGNETGNTSRIVSIDNSNSVGSTPKLNKNIITNLNKSLKAKQKIISSKEPHPKNSTIISEIINNSPKASSFPNTESESENNSYAVPGNGISNPSNNLSNSSNININEQPSKQNANKDKSKRIAKQNSTRTDFFAAKLASAVDDVDTSDSDETFVYENNANDYDNNVSQNPNNRMALPNETASINGSIVNAGGIATTLNSPPIIEENSDGGHARAESIHSVHSSKIPTIRSTNNSIPPAEINSQSELFKPRPLQQRTGSSYSIPHLPPVIQNNEDRLHHPDTASGKNNTIASTHSPASPYAFPSKSPSNQGLAGTERSYTYRRSNSQQPNTATASINDGYNEDGYSYDEVDDTDIIDDDYADDEYYSSHRVNDPSNPSQSNALSGFNPHVNSNENVKEDVGHNNKNMNSSMTSKSTSKKNFKSSNSSSKLRSTTSKLFDKKGSQPRRYSIIPDDIDIEDFDDELIYYDNNIRFPYNNSNQTNLTNVNFNDSAPSINHNHRIPHYRSLNLNFLGKRNNNLKNKRYLSTGQPIEPSNDNDPNTPPNTSHTKQLNSDIFPFPYPEPHQKYYCDIDEYEEPTLNGEFQDVEAQFRSPNSRNVSGRSKHPYLSTSNGHFLLPRKKSGQTLKNQRVNYIKKFIYTLISISCILSVGFIMGFVLATTKELTNVSISSFENPIVSQDELVFNVIVEAFNPGWFAVSIDEVELDIFAKSGYLPESMNNIDVDLEGLETKNTVETVLLGTVTNLESPMIFTGGFFTRELISQSGEIKLLRPGRNLTNLEFDKNRNESEPDNSDKWEIIAKNPFDLIVRGILKYNLPMSKMTKSVIVSKVGYIDPNQDTL</sequence>